<dbReference type="GO" id="GO:0006508">
    <property type="term" value="P:proteolysis"/>
    <property type="evidence" value="ECO:0007669"/>
    <property type="project" value="InterPro"/>
</dbReference>
<dbReference type="GO" id="GO:0004197">
    <property type="term" value="F:cysteine-type endopeptidase activity"/>
    <property type="evidence" value="ECO:0007669"/>
    <property type="project" value="InterPro"/>
</dbReference>
<feature type="repeat" description="TPR" evidence="3">
    <location>
        <begin position="608"/>
        <end position="641"/>
    </location>
</feature>
<dbReference type="Pfam" id="PF13424">
    <property type="entry name" value="TPR_12"/>
    <property type="match status" value="2"/>
</dbReference>
<evidence type="ECO:0000313" key="5">
    <source>
        <dbReference type="EMBL" id="ETO01600.1"/>
    </source>
</evidence>
<dbReference type="SUPFAM" id="SSF48452">
    <property type="entry name" value="TPR-like"/>
    <property type="match status" value="1"/>
</dbReference>
<dbReference type="SUPFAM" id="SSF52129">
    <property type="entry name" value="Caspase-like"/>
    <property type="match status" value="1"/>
</dbReference>
<reference evidence="5 6" key="1">
    <citation type="journal article" date="2013" name="Curr. Biol.">
        <title>The Genome of the Foraminiferan Reticulomyxa filosa.</title>
        <authorList>
            <person name="Glockner G."/>
            <person name="Hulsmann N."/>
            <person name="Schleicher M."/>
            <person name="Noegel A.A."/>
            <person name="Eichinger L."/>
            <person name="Gallinger C."/>
            <person name="Pawlowski J."/>
            <person name="Sierra R."/>
            <person name="Euteneuer U."/>
            <person name="Pillet L."/>
            <person name="Moustafa A."/>
            <person name="Platzer M."/>
            <person name="Groth M."/>
            <person name="Szafranski K."/>
            <person name="Schliwa M."/>
        </authorList>
    </citation>
    <scope>NUCLEOTIDE SEQUENCE [LARGE SCALE GENOMIC DNA]</scope>
</reference>
<gene>
    <name evidence="5" type="ORF">RFI_35840</name>
</gene>
<dbReference type="Pfam" id="PF00656">
    <property type="entry name" value="Peptidase_C14"/>
    <property type="match status" value="1"/>
</dbReference>
<proteinExistence type="predicted"/>
<keyword evidence="1" id="KW-0677">Repeat</keyword>
<dbReference type="InterPro" id="IPR011990">
    <property type="entry name" value="TPR-like_helical_dom_sf"/>
</dbReference>
<evidence type="ECO:0000256" key="3">
    <source>
        <dbReference type="PROSITE-ProRule" id="PRU00339"/>
    </source>
</evidence>
<evidence type="ECO:0000256" key="2">
    <source>
        <dbReference type="ARBA" id="ARBA00022803"/>
    </source>
</evidence>
<evidence type="ECO:0000256" key="1">
    <source>
        <dbReference type="ARBA" id="ARBA00022737"/>
    </source>
</evidence>
<dbReference type="PANTHER" id="PTHR45641">
    <property type="entry name" value="TETRATRICOPEPTIDE REPEAT PROTEIN (AFU_ORTHOLOGUE AFUA_6G03870)"/>
    <property type="match status" value="1"/>
</dbReference>
<dbReference type="PROSITE" id="PS50293">
    <property type="entry name" value="TPR_REGION"/>
    <property type="match status" value="2"/>
</dbReference>
<dbReference type="EMBL" id="ASPP01037864">
    <property type="protein sequence ID" value="ETO01600.1"/>
    <property type="molecule type" value="Genomic_DNA"/>
</dbReference>
<dbReference type="AlphaFoldDB" id="X6LLJ3"/>
<dbReference type="PANTHER" id="PTHR45641:SF19">
    <property type="entry name" value="NEPHROCYSTIN-3"/>
    <property type="match status" value="1"/>
</dbReference>
<protein>
    <recommendedName>
        <fullName evidence="4">Peptidase C14 caspase domain-containing protein</fullName>
    </recommendedName>
</protein>
<dbReference type="OrthoDB" id="438641at2759"/>
<evidence type="ECO:0000259" key="4">
    <source>
        <dbReference type="Pfam" id="PF00656"/>
    </source>
</evidence>
<feature type="domain" description="Peptidase C14 caspase" evidence="4">
    <location>
        <begin position="82"/>
        <end position="294"/>
    </location>
</feature>
<evidence type="ECO:0000313" key="6">
    <source>
        <dbReference type="Proteomes" id="UP000023152"/>
    </source>
</evidence>
<dbReference type="InterPro" id="IPR029030">
    <property type="entry name" value="Caspase-like_dom_sf"/>
</dbReference>
<dbReference type="Proteomes" id="UP000023152">
    <property type="component" value="Unassembled WGS sequence"/>
</dbReference>
<keyword evidence="2 3" id="KW-0802">TPR repeat</keyword>
<feature type="repeat" description="TPR" evidence="3">
    <location>
        <begin position="566"/>
        <end position="599"/>
    </location>
</feature>
<organism evidence="5 6">
    <name type="scientific">Reticulomyxa filosa</name>
    <dbReference type="NCBI Taxonomy" id="46433"/>
    <lineage>
        <taxon>Eukaryota</taxon>
        <taxon>Sar</taxon>
        <taxon>Rhizaria</taxon>
        <taxon>Retaria</taxon>
        <taxon>Foraminifera</taxon>
        <taxon>Monothalamids</taxon>
        <taxon>Reticulomyxidae</taxon>
        <taxon>Reticulomyxa</taxon>
    </lineage>
</organism>
<dbReference type="InterPro" id="IPR019734">
    <property type="entry name" value="TPR_rpt"/>
</dbReference>
<keyword evidence="6" id="KW-1185">Reference proteome</keyword>
<dbReference type="PROSITE" id="PS50005">
    <property type="entry name" value="TPR"/>
    <property type="match status" value="3"/>
</dbReference>
<feature type="repeat" description="TPR" evidence="3">
    <location>
        <begin position="524"/>
        <end position="557"/>
    </location>
</feature>
<comment type="caution">
    <text evidence="5">The sequence shown here is derived from an EMBL/GenBank/DDBJ whole genome shotgun (WGS) entry which is preliminary data.</text>
</comment>
<name>X6LLJ3_RETFI</name>
<accession>X6LLJ3</accession>
<dbReference type="SMART" id="SM00028">
    <property type="entry name" value="TPR"/>
    <property type="match status" value="4"/>
</dbReference>
<dbReference type="Gene3D" id="3.40.50.1460">
    <property type="match status" value="1"/>
</dbReference>
<dbReference type="Gene3D" id="1.25.40.10">
    <property type="entry name" value="Tetratricopeptide repeat domain"/>
    <property type="match status" value="1"/>
</dbReference>
<sequence>MLTELTFDNLKEQILQVTRSTHSNDLLVEIMDVNDCHVKTNQHVMNAFTDDAAFFTVRFQSKKIAKNNTETMYSYEVKNPLVLLTGAMQYKQQPYLEGAKQDLFLLQTLFQSKFSYHVFSTYNPQKPRTESLTLISLNSFISKYCSNFADNTKHKIYDGLIFVWCGYGEFGVNGEELITSDNKTKNFKDIQDIFVKKTEYFVGKPKIFINITCAGSEETNKLAIKREHKNTQHKLRYKHDTDVFTIFANTQQKLISNANGKKESSFANIFCHIVENNMNKSLDHIIKQVSKIVSDPVLGRELIQSVSTTHSDIYLIPRIDNDDNKNEISSVSNIVESLDFKKHWNMDWRKSNMEAAKIVEQMIKKKEQGLIIVVYDTSEFKNFQNNPFSLSLISYVGNNQIEKKHFRDYWVYIIKSKLVVFNEINIDGNLYVINSEIQCKGKITITTQLFITENTIIDQQLRQYILPILWNTKLHYDVPLQIQDIENKAEECLEKKEFDMAIFHLQKHLDFSIKTFGFYHHYVAIAYNMIGLVYDDKRKYDKAITFFEKALNIIIKIFGINYAFVAQLYYNIGLTYYNKKEYDKSIDCYQKALKIKLNIFENNHSDIANTCNALGNAYLDQGQYDKATEYHVRSLNIRKTIFKNVNKDLGDSNWNLGLVFEKKGEKQMAYKYYETS</sequence>
<dbReference type="InterPro" id="IPR011600">
    <property type="entry name" value="Pept_C14_caspase"/>
</dbReference>